<dbReference type="EMBL" id="BGZK01000226">
    <property type="protein sequence ID" value="GBP29885.1"/>
    <property type="molecule type" value="Genomic_DNA"/>
</dbReference>
<gene>
    <name evidence="1" type="ORF">EVAR_18364_1</name>
</gene>
<dbReference type="Proteomes" id="UP000299102">
    <property type="component" value="Unassembled WGS sequence"/>
</dbReference>
<protein>
    <submittedName>
        <fullName evidence="1">Uncharacterized protein</fullName>
    </submittedName>
</protein>
<proteinExistence type="predicted"/>
<sequence>MKCQVEVGCGKRRMNVEDAVEMRSWRSIREVPLKGRCRNSDVSERGCLEEDVVSGVEKGEPACGMGGNVENNLLITYFKCNYLATVTSNGMTLSYGFVFLSGDTYTILGFARDSTCLDIK</sequence>
<keyword evidence="2" id="KW-1185">Reference proteome</keyword>
<evidence type="ECO:0000313" key="2">
    <source>
        <dbReference type="Proteomes" id="UP000299102"/>
    </source>
</evidence>
<dbReference type="AlphaFoldDB" id="A0A4C1UTX3"/>
<name>A0A4C1UTX3_EUMVA</name>
<evidence type="ECO:0000313" key="1">
    <source>
        <dbReference type="EMBL" id="GBP29885.1"/>
    </source>
</evidence>
<accession>A0A4C1UTX3</accession>
<reference evidence="1 2" key="1">
    <citation type="journal article" date="2019" name="Commun. Biol.">
        <title>The bagworm genome reveals a unique fibroin gene that provides high tensile strength.</title>
        <authorList>
            <person name="Kono N."/>
            <person name="Nakamura H."/>
            <person name="Ohtoshi R."/>
            <person name="Tomita M."/>
            <person name="Numata K."/>
            <person name="Arakawa K."/>
        </authorList>
    </citation>
    <scope>NUCLEOTIDE SEQUENCE [LARGE SCALE GENOMIC DNA]</scope>
</reference>
<organism evidence="1 2">
    <name type="scientific">Eumeta variegata</name>
    <name type="common">Bagworm moth</name>
    <name type="synonym">Eumeta japonica</name>
    <dbReference type="NCBI Taxonomy" id="151549"/>
    <lineage>
        <taxon>Eukaryota</taxon>
        <taxon>Metazoa</taxon>
        <taxon>Ecdysozoa</taxon>
        <taxon>Arthropoda</taxon>
        <taxon>Hexapoda</taxon>
        <taxon>Insecta</taxon>
        <taxon>Pterygota</taxon>
        <taxon>Neoptera</taxon>
        <taxon>Endopterygota</taxon>
        <taxon>Lepidoptera</taxon>
        <taxon>Glossata</taxon>
        <taxon>Ditrysia</taxon>
        <taxon>Tineoidea</taxon>
        <taxon>Psychidae</taxon>
        <taxon>Oiketicinae</taxon>
        <taxon>Eumeta</taxon>
    </lineage>
</organism>
<comment type="caution">
    <text evidence="1">The sequence shown here is derived from an EMBL/GenBank/DDBJ whole genome shotgun (WGS) entry which is preliminary data.</text>
</comment>